<dbReference type="GO" id="GO:0003677">
    <property type="term" value="F:DNA binding"/>
    <property type="evidence" value="ECO:0007669"/>
    <property type="project" value="UniProtKB-KW"/>
</dbReference>
<dbReference type="AlphaFoldDB" id="A0A1I2LS54"/>
<feature type="domain" description="HTH cro/C1-type" evidence="2">
    <location>
        <begin position="5"/>
        <end position="59"/>
    </location>
</feature>
<sequence>MRRWLTQLRKEQQLTQQQIAEGAHIDRAYYAQIENGTRNPSMAVASQIASFLHINPSLFFSEHLSEPFQSALANSPIILGHCDLSLRYTWMFNPHPDFKMSHVLGKRDDELDYNEGTLALMDLKKRVIETKENIRERISFPLSDGLLYYDVFAQPLYNQKGEVIGAATVSTELPS</sequence>
<dbReference type="InterPro" id="IPR010982">
    <property type="entry name" value="Lambda_DNA-bd_dom_sf"/>
</dbReference>
<protein>
    <submittedName>
        <fullName evidence="3">DNA-binding transcriptional regulator, XRE-family HTH domain</fullName>
    </submittedName>
</protein>
<evidence type="ECO:0000313" key="3">
    <source>
        <dbReference type="EMBL" id="SFF82105.1"/>
    </source>
</evidence>
<dbReference type="RefSeq" id="WP_089751510.1">
    <property type="nucleotide sequence ID" value="NZ_FOOG01000010.1"/>
</dbReference>
<dbReference type="PANTHER" id="PTHR46797">
    <property type="entry name" value="HTH-TYPE TRANSCRIPTIONAL REGULATOR"/>
    <property type="match status" value="1"/>
</dbReference>
<dbReference type="PROSITE" id="PS50943">
    <property type="entry name" value="HTH_CROC1"/>
    <property type="match status" value="1"/>
</dbReference>
<dbReference type="SUPFAM" id="SSF47413">
    <property type="entry name" value="lambda repressor-like DNA-binding domains"/>
    <property type="match status" value="1"/>
</dbReference>
<accession>A0A1I2LS54</accession>
<dbReference type="InterPro" id="IPR050807">
    <property type="entry name" value="TransReg_Diox_bact_type"/>
</dbReference>
<evidence type="ECO:0000259" key="2">
    <source>
        <dbReference type="PROSITE" id="PS50943"/>
    </source>
</evidence>
<evidence type="ECO:0000256" key="1">
    <source>
        <dbReference type="ARBA" id="ARBA00023125"/>
    </source>
</evidence>
<dbReference type="Pfam" id="PF01381">
    <property type="entry name" value="HTH_3"/>
    <property type="match status" value="1"/>
</dbReference>
<dbReference type="Proteomes" id="UP000198897">
    <property type="component" value="Unassembled WGS sequence"/>
</dbReference>
<dbReference type="Gene3D" id="1.10.260.40">
    <property type="entry name" value="lambda repressor-like DNA-binding domains"/>
    <property type="match status" value="1"/>
</dbReference>
<dbReference type="PANTHER" id="PTHR46797:SF1">
    <property type="entry name" value="METHYLPHOSPHONATE SYNTHASE"/>
    <property type="match status" value="1"/>
</dbReference>
<dbReference type="GO" id="GO:0003700">
    <property type="term" value="F:DNA-binding transcription factor activity"/>
    <property type="evidence" value="ECO:0007669"/>
    <property type="project" value="TreeGrafter"/>
</dbReference>
<gene>
    <name evidence="3" type="ORF">SAMN05216353_11034</name>
</gene>
<dbReference type="Gene3D" id="3.30.450.20">
    <property type="entry name" value="PAS domain"/>
    <property type="match status" value="1"/>
</dbReference>
<dbReference type="GO" id="GO:0005829">
    <property type="term" value="C:cytosol"/>
    <property type="evidence" value="ECO:0007669"/>
    <property type="project" value="TreeGrafter"/>
</dbReference>
<proteinExistence type="predicted"/>
<dbReference type="CDD" id="cd00093">
    <property type="entry name" value="HTH_XRE"/>
    <property type="match status" value="1"/>
</dbReference>
<organism evidence="3 4">
    <name type="scientific">Halobacillus alkaliphilus</name>
    <dbReference type="NCBI Taxonomy" id="396056"/>
    <lineage>
        <taxon>Bacteria</taxon>
        <taxon>Bacillati</taxon>
        <taxon>Bacillota</taxon>
        <taxon>Bacilli</taxon>
        <taxon>Bacillales</taxon>
        <taxon>Bacillaceae</taxon>
        <taxon>Halobacillus</taxon>
    </lineage>
</organism>
<name>A0A1I2LS54_9BACI</name>
<reference evidence="4" key="1">
    <citation type="submission" date="2016-10" db="EMBL/GenBank/DDBJ databases">
        <authorList>
            <person name="Varghese N."/>
            <person name="Submissions S."/>
        </authorList>
    </citation>
    <scope>NUCLEOTIDE SEQUENCE [LARGE SCALE GENOMIC DNA]</scope>
    <source>
        <strain evidence="4">FP5</strain>
    </source>
</reference>
<keyword evidence="4" id="KW-1185">Reference proteome</keyword>
<dbReference type="EMBL" id="FOOG01000010">
    <property type="protein sequence ID" value="SFF82105.1"/>
    <property type="molecule type" value="Genomic_DNA"/>
</dbReference>
<keyword evidence="1 3" id="KW-0238">DNA-binding</keyword>
<dbReference type="InterPro" id="IPR001387">
    <property type="entry name" value="Cro/C1-type_HTH"/>
</dbReference>
<evidence type="ECO:0000313" key="4">
    <source>
        <dbReference type="Proteomes" id="UP000198897"/>
    </source>
</evidence>
<dbReference type="OrthoDB" id="1859224at2"/>
<dbReference type="SMART" id="SM00530">
    <property type="entry name" value="HTH_XRE"/>
    <property type="match status" value="1"/>
</dbReference>